<dbReference type="Proteomes" id="UP001267290">
    <property type="component" value="Unassembled WGS sequence"/>
</dbReference>
<feature type="domain" description="Acyltransferase 3" evidence="4">
    <location>
        <begin position="19"/>
        <end position="353"/>
    </location>
</feature>
<feature type="transmembrane region" description="Helical" evidence="3">
    <location>
        <begin position="177"/>
        <end position="196"/>
    </location>
</feature>
<evidence type="ECO:0000259" key="4">
    <source>
        <dbReference type="Pfam" id="PF01757"/>
    </source>
</evidence>
<keyword evidence="3" id="KW-1133">Transmembrane helix</keyword>
<accession>A0ABU1NXG4</accession>
<feature type="transmembrane region" description="Helical" evidence="3">
    <location>
        <begin position="90"/>
        <end position="111"/>
    </location>
</feature>
<comment type="subcellular location">
    <subcellularLocation>
        <location evidence="1">Membrane</location>
    </subcellularLocation>
</comment>
<dbReference type="InterPro" id="IPR002656">
    <property type="entry name" value="Acyl_transf_3_dom"/>
</dbReference>
<evidence type="ECO:0000313" key="6">
    <source>
        <dbReference type="Proteomes" id="UP001267290"/>
    </source>
</evidence>
<feature type="transmembrane region" description="Helical" evidence="3">
    <location>
        <begin position="277"/>
        <end position="295"/>
    </location>
</feature>
<feature type="transmembrane region" description="Helical" evidence="3">
    <location>
        <begin position="23"/>
        <end position="42"/>
    </location>
</feature>
<dbReference type="InterPro" id="IPR050879">
    <property type="entry name" value="Acyltransferase_3"/>
</dbReference>
<reference evidence="5 6" key="1">
    <citation type="submission" date="2023-07" db="EMBL/GenBank/DDBJ databases">
        <title>Sorghum-associated microbial communities from plants grown in Nebraska, USA.</title>
        <authorList>
            <person name="Schachtman D."/>
        </authorList>
    </citation>
    <scope>NUCLEOTIDE SEQUENCE [LARGE SCALE GENOMIC DNA]</scope>
    <source>
        <strain evidence="5 6">CC258</strain>
    </source>
</reference>
<dbReference type="RefSeq" id="WP_310499742.1">
    <property type="nucleotide sequence ID" value="NZ_JAVDSB010000005.1"/>
</dbReference>
<comment type="caution">
    <text evidence="5">The sequence shown here is derived from an EMBL/GenBank/DDBJ whole genome shotgun (WGS) entry which is preliminary data.</text>
</comment>
<feature type="transmembrane region" description="Helical" evidence="3">
    <location>
        <begin position="216"/>
        <end position="237"/>
    </location>
</feature>
<dbReference type="PANTHER" id="PTHR23028">
    <property type="entry name" value="ACETYLTRANSFERASE"/>
    <property type="match status" value="1"/>
</dbReference>
<protein>
    <submittedName>
        <fullName evidence="5">Peptidoglycan/LPS O-acetylase OafA/YrhL</fullName>
    </submittedName>
</protein>
<evidence type="ECO:0000256" key="1">
    <source>
        <dbReference type="ARBA" id="ARBA00004370"/>
    </source>
</evidence>
<keyword evidence="3" id="KW-0472">Membrane</keyword>
<dbReference type="EMBL" id="JAVDSB010000005">
    <property type="protein sequence ID" value="MDR6552193.1"/>
    <property type="molecule type" value="Genomic_DNA"/>
</dbReference>
<evidence type="ECO:0000256" key="3">
    <source>
        <dbReference type="SAM" id="Phobius"/>
    </source>
</evidence>
<feature type="transmembrane region" description="Helical" evidence="3">
    <location>
        <begin position="244"/>
        <end position="265"/>
    </location>
</feature>
<feature type="transmembrane region" description="Helical" evidence="3">
    <location>
        <begin position="49"/>
        <end position="70"/>
    </location>
</feature>
<proteinExistence type="inferred from homology"/>
<evidence type="ECO:0000256" key="2">
    <source>
        <dbReference type="ARBA" id="ARBA00007400"/>
    </source>
</evidence>
<comment type="similarity">
    <text evidence="2">Belongs to the acyltransferase 3 family.</text>
</comment>
<dbReference type="PANTHER" id="PTHR23028:SF53">
    <property type="entry name" value="ACYL_TRANSF_3 DOMAIN-CONTAINING PROTEIN"/>
    <property type="match status" value="1"/>
</dbReference>
<gene>
    <name evidence="5" type="ORF">J2736_003395</name>
</gene>
<feature type="transmembrane region" description="Helical" evidence="3">
    <location>
        <begin position="148"/>
        <end position="170"/>
    </location>
</feature>
<feature type="transmembrane region" description="Helical" evidence="3">
    <location>
        <begin position="338"/>
        <end position="357"/>
    </location>
</feature>
<keyword evidence="6" id="KW-1185">Reference proteome</keyword>
<evidence type="ECO:0000313" key="5">
    <source>
        <dbReference type="EMBL" id="MDR6552193.1"/>
    </source>
</evidence>
<sequence length="379" mass="44308">MLNYVKEHYAYITTPSKYQGVDLLRALAVIMVILYHFGLYNITYYLQKIGWVGVDLFFVLSGFLIGGLLINEYEKNTRINFVEFYKRRLFRIYPVYMFATIASIIGHLFIVKSTKFNFVTFINQLFVDAFFLQSYIRYDNSLIGEGTWSLVIEEFFYLFAPLFIILVMWLSKKNLKVLLISLSLVFASGIFSRLFLNRNVAPTDDNWHFAHSILPQARYDELAMGIIIAVIVKLGILQKFWSKLYIIGGILLVMLYAYLYKHPVIFDKPFMMTHQTYYIYTILSFSFGCILLSVFRLKVGSKLVNLIAKISYCAYLVQFLPGLFIPKTFFNLDQGLRFLFILFLAYLVSLLIEYPFLRLYKSKPIIKEKLESNTIVVTT</sequence>
<organism evidence="5 6">
    <name type="scientific">Paenibacillus qinlingensis</name>
    <dbReference type="NCBI Taxonomy" id="1837343"/>
    <lineage>
        <taxon>Bacteria</taxon>
        <taxon>Bacillati</taxon>
        <taxon>Bacillota</taxon>
        <taxon>Bacilli</taxon>
        <taxon>Bacillales</taxon>
        <taxon>Paenibacillaceae</taxon>
        <taxon>Paenibacillus</taxon>
    </lineage>
</organism>
<name>A0ABU1NXG4_9BACL</name>
<feature type="transmembrane region" description="Helical" evidence="3">
    <location>
        <begin position="307"/>
        <end position="326"/>
    </location>
</feature>
<dbReference type="Pfam" id="PF01757">
    <property type="entry name" value="Acyl_transf_3"/>
    <property type="match status" value="1"/>
</dbReference>
<keyword evidence="3" id="KW-0812">Transmembrane</keyword>